<feature type="region of interest" description="Disordered" evidence="1">
    <location>
        <begin position="1"/>
        <end position="30"/>
    </location>
</feature>
<feature type="region of interest" description="Disordered" evidence="1">
    <location>
        <begin position="228"/>
        <end position="281"/>
    </location>
</feature>
<dbReference type="EMBL" id="JABCKV010002074">
    <property type="protein sequence ID" value="KAG5639801.1"/>
    <property type="molecule type" value="Genomic_DNA"/>
</dbReference>
<gene>
    <name evidence="2" type="ORF">DXG03_003423</name>
</gene>
<reference evidence="2" key="2">
    <citation type="submission" date="2021-10" db="EMBL/GenBank/DDBJ databases">
        <title>Phylogenomics reveals ancestral predisposition of the termite-cultivated fungus Termitomyces towards a domesticated lifestyle.</title>
        <authorList>
            <person name="Auxier B."/>
            <person name="Grum-Grzhimaylo A."/>
            <person name="Cardenas M.E."/>
            <person name="Lodge J.D."/>
            <person name="Laessoe T."/>
            <person name="Pedersen O."/>
            <person name="Smith M.E."/>
            <person name="Kuyper T.W."/>
            <person name="Franco-Molano E.A."/>
            <person name="Baroni T.J."/>
            <person name="Aanen D.K."/>
        </authorList>
    </citation>
    <scope>NUCLEOTIDE SEQUENCE</scope>
    <source>
        <strain evidence="2">AP01</strain>
        <tissue evidence="2">Mycelium</tissue>
    </source>
</reference>
<feature type="compositionally biased region" description="Low complexity" evidence="1">
    <location>
        <begin position="155"/>
        <end position="170"/>
    </location>
</feature>
<accession>A0A9P7FYR7</accession>
<dbReference type="AlphaFoldDB" id="A0A9P7FYR7"/>
<keyword evidence="3" id="KW-1185">Reference proteome</keyword>
<evidence type="ECO:0000313" key="3">
    <source>
        <dbReference type="Proteomes" id="UP000775547"/>
    </source>
</evidence>
<evidence type="ECO:0000256" key="1">
    <source>
        <dbReference type="SAM" id="MobiDB-lite"/>
    </source>
</evidence>
<proteinExistence type="predicted"/>
<evidence type="ECO:0000313" key="2">
    <source>
        <dbReference type="EMBL" id="KAG5639801.1"/>
    </source>
</evidence>
<sequence length="299" mass="32204">MQRPHADYSENFYEAGPAPSKGPHHAFNPASIYYPTPPLTAPSSLQSTPTLPPFTFHSGPDESDHRSHATHHRIFTPPSYPARHIHSVQPNDQIHDHAQAAQTSGYIAHGNQNLSQPPHASLQYNAPQQHAAATGQPVDYITQLNPYLSQPSHASSPYNTPSPTTSTSTSILDPSGTVQRNLDLTAFTVTRLANDTLKLQTAPSGVQYLQYTEPRSTFAAVDSRAALQGPNQATPGPSYAQPPASTSGSLGCARTKAGTTRRMPYPQAPSTRQGSAPTQVKRARHCDACNVTYVYLPLA</sequence>
<comment type="caution">
    <text evidence="2">The sequence shown here is derived from an EMBL/GenBank/DDBJ whole genome shotgun (WGS) entry which is preliminary data.</text>
</comment>
<organism evidence="2 3">
    <name type="scientific">Asterophora parasitica</name>
    <dbReference type="NCBI Taxonomy" id="117018"/>
    <lineage>
        <taxon>Eukaryota</taxon>
        <taxon>Fungi</taxon>
        <taxon>Dikarya</taxon>
        <taxon>Basidiomycota</taxon>
        <taxon>Agaricomycotina</taxon>
        <taxon>Agaricomycetes</taxon>
        <taxon>Agaricomycetidae</taxon>
        <taxon>Agaricales</taxon>
        <taxon>Tricholomatineae</taxon>
        <taxon>Lyophyllaceae</taxon>
        <taxon>Asterophora</taxon>
    </lineage>
</organism>
<reference evidence="2" key="1">
    <citation type="submission" date="2020-07" db="EMBL/GenBank/DDBJ databases">
        <authorList>
            <person name="Nieuwenhuis M."/>
            <person name="Van De Peppel L.J.J."/>
        </authorList>
    </citation>
    <scope>NUCLEOTIDE SEQUENCE</scope>
    <source>
        <strain evidence="2">AP01</strain>
        <tissue evidence="2">Mycelium</tissue>
    </source>
</reference>
<name>A0A9P7FYR7_9AGAR</name>
<protein>
    <submittedName>
        <fullName evidence="2">Uncharacterized protein</fullName>
    </submittedName>
</protein>
<feature type="region of interest" description="Disordered" evidence="1">
    <location>
        <begin position="148"/>
        <end position="174"/>
    </location>
</feature>
<dbReference type="Proteomes" id="UP000775547">
    <property type="component" value="Unassembled WGS sequence"/>
</dbReference>
<feature type="compositionally biased region" description="Polar residues" evidence="1">
    <location>
        <begin position="268"/>
        <end position="278"/>
    </location>
</feature>